<sequence>MTPVADCDLRAFLGRLFFTVNNLRCIREAFGCLCAALICLQEQLRRRKDIKPRNILVKAGKGFLTDFGIANDWSDKTRSTTTGQILSFSLPYAPEVLDFKPRNT</sequence>
<dbReference type="Gene3D" id="1.10.510.10">
    <property type="entry name" value="Transferase(Phosphotransferase) domain 1"/>
    <property type="match status" value="1"/>
</dbReference>
<evidence type="ECO:0000313" key="3">
    <source>
        <dbReference type="Proteomes" id="UP000019471"/>
    </source>
</evidence>
<organism evidence="2 3">
    <name type="scientific">Cladophialophora psammophila CBS 110553</name>
    <dbReference type="NCBI Taxonomy" id="1182543"/>
    <lineage>
        <taxon>Eukaryota</taxon>
        <taxon>Fungi</taxon>
        <taxon>Dikarya</taxon>
        <taxon>Ascomycota</taxon>
        <taxon>Pezizomycotina</taxon>
        <taxon>Eurotiomycetes</taxon>
        <taxon>Chaetothyriomycetidae</taxon>
        <taxon>Chaetothyriales</taxon>
        <taxon>Herpotrichiellaceae</taxon>
        <taxon>Cladophialophora</taxon>
    </lineage>
</organism>
<protein>
    <recommendedName>
        <fullName evidence="1">Protein kinase domain-containing protein</fullName>
    </recommendedName>
</protein>
<dbReference type="InterPro" id="IPR000719">
    <property type="entry name" value="Prot_kinase_dom"/>
</dbReference>
<proteinExistence type="predicted"/>
<dbReference type="GO" id="GO:0005524">
    <property type="term" value="F:ATP binding"/>
    <property type="evidence" value="ECO:0007669"/>
    <property type="project" value="InterPro"/>
</dbReference>
<dbReference type="PROSITE" id="PS50011">
    <property type="entry name" value="PROTEIN_KINASE_DOM"/>
    <property type="match status" value="1"/>
</dbReference>
<dbReference type="AlphaFoldDB" id="W9XM05"/>
<dbReference type="GeneID" id="19189890"/>
<dbReference type="HOGENOM" id="CLU_2256386_0_0_1"/>
<keyword evidence="3" id="KW-1185">Reference proteome</keyword>
<accession>W9XM05</accession>
<dbReference type="GO" id="GO:0004672">
    <property type="term" value="F:protein kinase activity"/>
    <property type="evidence" value="ECO:0007669"/>
    <property type="project" value="InterPro"/>
</dbReference>
<dbReference type="RefSeq" id="XP_007743963.1">
    <property type="nucleotide sequence ID" value="XM_007745773.1"/>
</dbReference>
<dbReference type="InterPro" id="IPR011009">
    <property type="entry name" value="Kinase-like_dom_sf"/>
</dbReference>
<dbReference type="OrthoDB" id="5400920at2759"/>
<gene>
    <name evidence="2" type="ORF">A1O5_05171</name>
</gene>
<dbReference type="EMBL" id="AMGX01000007">
    <property type="protein sequence ID" value="EXJ71364.1"/>
    <property type="molecule type" value="Genomic_DNA"/>
</dbReference>
<feature type="non-terminal residue" evidence="2">
    <location>
        <position position="104"/>
    </location>
</feature>
<dbReference type="Proteomes" id="UP000019471">
    <property type="component" value="Unassembled WGS sequence"/>
</dbReference>
<evidence type="ECO:0000313" key="2">
    <source>
        <dbReference type="EMBL" id="EXJ71364.1"/>
    </source>
</evidence>
<dbReference type="SUPFAM" id="SSF56112">
    <property type="entry name" value="Protein kinase-like (PK-like)"/>
    <property type="match status" value="1"/>
</dbReference>
<reference evidence="2 3" key="1">
    <citation type="submission" date="2013-03" db="EMBL/GenBank/DDBJ databases">
        <title>The Genome Sequence of Cladophialophora psammophila CBS 110553.</title>
        <authorList>
            <consortium name="The Broad Institute Genomics Platform"/>
            <person name="Cuomo C."/>
            <person name="de Hoog S."/>
            <person name="Gorbushina A."/>
            <person name="Walker B."/>
            <person name="Young S.K."/>
            <person name="Zeng Q."/>
            <person name="Gargeya S."/>
            <person name="Fitzgerald M."/>
            <person name="Haas B."/>
            <person name="Abouelleil A."/>
            <person name="Allen A.W."/>
            <person name="Alvarado L."/>
            <person name="Arachchi H.M."/>
            <person name="Berlin A.M."/>
            <person name="Chapman S.B."/>
            <person name="Gainer-Dewar J."/>
            <person name="Goldberg J."/>
            <person name="Griggs A."/>
            <person name="Gujja S."/>
            <person name="Hansen M."/>
            <person name="Howarth C."/>
            <person name="Imamovic A."/>
            <person name="Ireland A."/>
            <person name="Larimer J."/>
            <person name="McCowan C."/>
            <person name="Murphy C."/>
            <person name="Pearson M."/>
            <person name="Poon T.W."/>
            <person name="Priest M."/>
            <person name="Roberts A."/>
            <person name="Saif S."/>
            <person name="Shea T."/>
            <person name="Sisk P."/>
            <person name="Sykes S."/>
            <person name="Wortman J."/>
            <person name="Nusbaum C."/>
            <person name="Birren B."/>
        </authorList>
    </citation>
    <scope>NUCLEOTIDE SEQUENCE [LARGE SCALE GENOMIC DNA]</scope>
    <source>
        <strain evidence="2 3">CBS 110553</strain>
    </source>
</reference>
<name>W9XM05_9EURO</name>
<evidence type="ECO:0000259" key="1">
    <source>
        <dbReference type="PROSITE" id="PS50011"/>
    </source>
</evidence>
<comment type="caution">
    <text evidence="2">The sequence shown here is derived from an EMBL/GenBank/DDBJ whole genome shotgun (WGS) entry which is preliminary data.</text>
</comment>
<feature type="domain" description="Protein kinase" evidence="1">
    <location>
        <begin position="1"/>
        <end position="104"/>
    </location>
</feature>